<feature type="repeat" description="CSPG" evidence="4">
    <location>
        <begin position="133"/>
        <end position="234"/>
    </location>
</feature>
<dbReference type="Proteomes" id="UP000095283">
    <property type="component" value="Unplaced"/>
</dbReference>
<dbReference type="GO" id="GO:0009653">
    <property type="term" value="P:anatomical structure morphogenesis"/>
    <property type="evidence" value="ECO:0007669"/>
    <property type="project" value="TreeGrafter"/>
</dbReference>
<feature type="repeat" description="CSPG" evidence="4">
    <location>
        <begin position="476"/>
        <end position="572"/>
    </location>
</feature>
<reference evidence="6" key="1">
    <citation type="submission" date="2016-11" db="UniProtKB">
        <authorList>
            <consortium name="WormBaseParasite"/>
        </authorList>
    </citation>
    <scope>IDENTIFICATION</scope>
</reference>
<dbReference type="PROSITE" id="PS51854">
    <property type="entry name" value="CSPG"/>
    <property type="match status" value="2"/>
</dbReference>
<evidence type="ECO:0000256" key="4">
    <source>
        <dbReference type="PROSITE-ProRule" id="PRU01201"/>
    </source>
</evidence>
<evidence type="ECO:0000256" key="3">
    <source>
        <dbReference type="ARBA" id="ARBA00023180"/>
    </source>
</evidence>
<dbReference type="PANTHER" id="PTHR45739">
    <property type="entry name" value="MATRIX PROTEIN, PUTATIVE-RELATED"/>
    <property type="match status" value="1"/>
</dbReference>
<keyword evidence="2" id="KW-0677">Repeat</keyword>
<evidence type="ECO:0000313" key="6">
    <source>
        <dbReference type="WBParaSite" id="Hba_12620"/>
    </source>
</evidence>
<name>A0A1I7X580_HETBA</name>
<dbReference type="InterPro" id="IPR051561">
    <property type="entry name" value="FRAS1_ECM"/>
</dbReference>
<protein>
    <submittedName>
        <fullName evidence="6">Ig-like domain-containing protein</fullName>
    </submittedName>
</protein>
<organism evidence="5 6">
    <name type="scientific">Heterorhabditis bacteriophora</name>
    <name type="common">Entomopathogenic nematode worm</name>
    <dbReference type="NCBI Taxonomy" id="37862"/>
    <lineage>
        <taxon>Eukaryota</taxon>
        <taxon>Metazoa</taxon>
        <taxon>Ecdysozoa</taxon>
        <taxon>Nematoda</taxon>
        <taxon>Chromadorea</taxon>
        <taxon>Rhabditida</taxon>
        <taxon>Rhabditina</taxon>
        <taxon>Rhabditomorpha</taxon>
        <taxon>Strongyloidea</taxon>
        <taxon>Heterorhabditidae</taxon>
        <taxon>Heterorhabditis</taxon>
    </lineage>
</organism>
<keyword evidence="5" id="KW-1185">Reference proteome</keyword>
<dbReference type="InterPro" id="IPR039005">
    <property type="entry name" value="CSPG_rpt"/>
</dbReference>
<dbReference type="PANTHER" id="PTHR45739:SF8">
    <property type="entry name" value="FRAS1-RELATED EXTRACELLULAR MATRIX PROTEIN 1"/>
    <property type="match status" value="1"/>
</dbReference>
<dbReference type="Pfam" id="PF16184">
    <property type="entry name" value="Cadherin_3"/>
    <property type="match status" value="5"/>
</dbReference>
<proteinExistence type="predicted"/>
<accession>A0A1I7X580</accession>
<keyword evidence="3" id="KW-0325">Glycoprotein</keyword>
<evidence type="ECO:0000256" key="1">
    <source>
        <dbReference type="ARBA" id="ARBA00022729"/>
    </source>
</evidence>
<evidence type="ECO:0000256" key="2">
    <source>
        <dbReference type="ARBA" id="ARBA00022737"/>
    </source>
</evidence>
<dbReference type="AlphaFoldDB" id="A0A1I7X580"/>
<dbReference type="WBParaSite" id="Hba_12620">
    <property type="protein sequence ID" value="Hba_12620"/>
    <property type="gene ID" value="Hba_12620"/>
</dbReference>
<evidence type="ECO:0000313" key="5">
    <source>
        <dbReference type="Proteomes" id="UP000095283"/>
    </source>
</evidence>
<sequence length="831" mass="94166">MFTPMNVKVFNREAFIINGTETGTLSRSNLFAWTFPKSYPPNKLVYHIEEPPKYGILSRKVGKKNRRIGVSSNFTQEDIDNVLISYRLHFMQYSIVNDFFLFRVVSPAMSSESLRFEIIFVPTPTSIQLVNRTVVIQEGELTMVCTMTQRNLTRKWTEITSDSLSLSTSDDKHFVFSITILPYHGSLLLKKNGGGKVALSQGSNFTTKDVEEGRVFYSHSGSETRSDRMYLTAESAFRKGRRIPFWVSFSIILLNDNLPRLDGSNVIQKKIVERGERILYPHLLKWTDDDSDSVPLEFNFHYPIKDAAILSTVSPYLPTTLFSQSDLMERKIMIRHLGHKRNVSINYSVNDGKHTVEGTLLLVASDPFVRVEESMLEYCCLPGDTPELSIGSSNLSVITNLDVKPEDIQYFASTNNFLLRTSNDKKIVRKFTQKDIDDGNMRYSVGKVENESLKIIIGNRTLQSEMHISRRSLGSSLELRRASTLNIPVGVAVIIDSLHLEQGDGVTEADRLWYHVVRQPQEGTLVLENEGNPVFPLLHVTRFSQQDVDRGRLQYIHGGGGSGRDTIEFNITSPHITKGPFILYLEIYEHHVSLNTSPLHVVSGESAVISITVINVTSSDKDDYVLKILQRPSYGWIVKDSWSMNNISSIESFTGADLRERRVVFVSDRETAAKSDWFSVIACISQDTCTSAKTVDVLLSQRNMQSPQLLRNEILRLSGDKALITNSHLDTEDPDTPSSEVFFLISRPSIGIVVDVNDQEKAIYNFSQRDIDDSNIIFVKNTIIKHFNSIYYSRPEEVLFSITKHPKHGKILVNGKSSDKFSQNEFEFKVS</sequence>
<keyword evidence="1" id="KW-0732">Signal</keyword>